<name>A0A4R4EGX1_9BACL</name>
<reference evidence="1 2" key="1">
    <citation type="submission" date="2019-03" db="EMBL/GenBank/DDBJ databases">
        <authorList>
            <person name="Kim M.K.M."/>
        </authorList>
    </citation>
    <scope>NUCLEOTIDE SEQUENCE [LARGE SCALE GENOMIC DNA]</scope>
    <source>
        <strain evidence="1 2">18JY21-1</strain>
    </source>
</reference>
<dbReference type="RefSeq" id="WP_132418082.1">
    <property type="nucleotide sequence ID" value="NZ_SKFG01000009.1"/>
</dbReference>
<organism evidence="1 2">
    <name type="scientific">Paenibacillus albiflavus</name>
    <dbReference type="NCBI Taxonomy" id="2545760"/>
    <lineage>
        <taxon>Bacteria</taxon>
        <taxon>Bacillati</taxon>
        <taxon>Bacillota</taxon>
        <taxon>Bacilli</taxon>
        <taxon>Bacillales</taxon>
        <taxon>Paenibacillaceae</taxon>
        <taxon>Paenibacillus</taxon>
    </lineage>
</organism>
<evidence type="ECO:0000313" key="2">
    <source>
        <dbReference type="Proteomes" id="UP000295418"/>
    </source>
</evidence>
<dbReference type="Pfam" id="PF02585">
    <property type="entry name" value="PIG-L"/>
    <property type="match status" value="1"/>
</dbReference>
<dbReference type="EMBL" id="SKFG01000009">
    <property type="protein sequence ID" value="TCZ77511.1"/>
    <property type="molecule type" value="Genomic_DNA"/>
</dbReference>
<dbReference type="OrthoDB" id="9790023at2"/>
<accession>A0A4R4EGX1</accession>
<evidence type="ECO:0000313" key="1">
    <source>
        <dbReference type="EMBL" id="TCZ77511.1"/>
    </source>
</evidence>
<proteinExistence type="predicted"/>
<dbReference type="GO" id="GO:0016811">
    <property type="term" value="F:hydrolase activity, acting on carbon-nitrogen (but not peptide) bonds, in linear amides"/>
    <property type="evidence" value="ECO:0007669"/>
    <property type="project" value="TreeGrafter"/>
</dbReference>
<dbReference type="Proteomes" id="UP000295418">
    <property type="component" value="Unassembled WGS sequence"/>
</dbReference>
<dbReference type="AlphaFoldDB" id="A0A4R4EGX1"/>
<dbReference type="SUPFAM" id="SSF102588">
    <property type="entry name" value="LmbE-like"/>
    <property type="match status" value="1"/>
</dbReference>
<keyword evidence="2" id="KW-1185">Reference proteome</keyword>
<dbReference type="PANTHER" id="PTHR12993">
    <property type="entry name" value="N-ACETYLGLUCOSAMINYL-PHOSPHATIDYLINOSITOL DE-N-ACETYLASE-RELATED"/>
    <property type="match status" value="1"/>
</dbReference>
<sequence length="208" mass="23683">MGRKIIVLSPHTDDGELGCGATLAKAISKGDEVFYLAFTGAERSVPEGYPSNILRLEAKESTRVLGIKADNVEILSYPVREFNAYRQEILEDLVRMNKQVNPNLVFIPSLRDRHQDHQVIANEGLRAFKSASILSYELPWNNIDFAAHSFMEVDEKLLRQKMESLSCYKSQSHRPYMTETFINGWASMRGVQCGKTYAEAFEVLRIYL</sequence>
<dbReference type="PANTHER" id="PTHR12993:SF11">
    <property type="entry name" value="N-ACETYLGLUCOSAMINYL-PHOSPHATIDYLINOSITOL DE-N-ACETYLASE"/>
    <property type="match status" value="1"/>
</dbReference>
<dbReference type="InterPro" id="IPR003737">
    <property type="entry name" value="GlcNAc_PI_deacetylase-related"/>
</dbReference>
<dbReference type="InterPro" id="IPR024078">
    <property type="entry name" value="LmbE-like_dom_sf"/>
</dbReference>
<protein>
    <submittedName>
        <fullName evidence="1">PIG-L family deacetylase</fullName>
    </submittedName>
</protein>
<comment type="caution">
    <text evidence="1">The sequence shown here is derived from an EMBL/GenBank/DDBJ whole genome shotgun (WGS) entry which is preliminary data.</text>
</comment>
<gene>
    <name evidence="1" type="ORF">E0485_11005</name>
</gene>
<dbReference type="Gene3D" id="3.40.50.10320">
    <property type="entry name" value="LmbE-like"/>
    <property type="match status" value="1"/>
</dbReference>